<feature type="transmembrane region" description="Helical" evidence="8">
    <location>
        <begin position="171"/>
        <end position="196"/>
    </location>
</feature>
<feature type="transmembrane region" description="Helical" evidence="8">
    <location>
        <begin position="107"/>
        <end position="127"/>
    </location>
</feature>
<dbReference type="GO" id="GO:0005886">
    <property type="term" value="C:plasma membrane"/>
    <property type="evidence" value="ECO:0007669"/>
    <property type="project" value="UniProtKB-SubCell"/>
</dbReference>
<reference evidence="11" key="1">
    <citation type="submission" date="2016-10" db="EMBL/GenBank/DDBJ databases">
        <authorList>
            <person name="Varghese N."/>
            <person name="Submissions S."/>
        </authorList>
    </citation>
    <scope>NUCLEOTIDE SEQUENCE [LARGE SCALE GENOMIC DNA]</scope>
    <source>
        <strain evidence="11">DSM 44209</strain>
    </source>
</reference>
<feature type="transmembrane region" description="Helical" evidence="8">
    <location>
        <begin position="208"/>
        <end position="228"/>
    </location>
</feature>
<dbReference type="PANTHER" id="PTHR38686">
    <property type="entry name" value="APOLIPOPROTEIN N-ACYLTRANSFERASE"/>
    <property type="match status" value="1"/>
</dbReference>
<dbReference type="HAMAP" id="MF_01148">
    <property type="entry name" value="Lnt"/>
    <property type="match status" value="1"/>
</dbReference>
<evidence type="ECO:0000256" key="4">
    <source>
        <dbReference type="ARBA" id="ARBA00022692"/>
    </source>
</evidence>
<name>A0A1H9YRA2_9ACTN</name>
<comment type="function">
    <text evidence="8">Catalyzes the phospholipid dependent N-acylation of the N-terminal cysteine of apolipoprotein, the last step in lipoprotein maturation.</text>
</comment>
<dbReference type="PROSITE" id="PS50263">
    <property type="entry name" value="CN_HYDROLASE"/>
    <property type="match status" value="1"/>
</dbReference>
<keyword evidence="7 8" id="KW-0012">Acyltransferase</keyword>
<dbReference type="Pfam" id="PF20154">
    <property type="entry name" value="LNT_N"/>
    <property type="match status" value="1"/>
</dbReference>
<evidence type="ECO:0000256" key="5">
    <source>
        <dbReference type="ARBA" id="ARBA00022989"/>
    </source>
</evidence>
<dbReference type="OrthoDB" id="9804277at2"/>
<protein>
    <recommendedName>
        <fullName evidence="8">Apolipoprotein N-acyltransferase</fullName>
        <shortName evidence="8">ALP N-acyltransferase</shortName>
        <ecNumber evidence="8">2.3.1.269</ecNumber>
    </recommendedName>
</protein>
<dbReference type="Pfam" id="PF00795">
    <property type="entry name" value="CN_hydrolase"/>
    <property type="match status" value="1"/>
</dbReference>
<evidence type="ECO:0000256" key="2">
    <source>
        <dbReference type="ARBA" id="ARBA00022475"/>
    </source>
</evidence>
<dbReference type="EC" id="2.3.1.269" evidence="8"/>
<evidence type="ECO:0000256" key="3">
    <source>
        <dbReference type="ARBA" id="ARBA00022679"/>
    </source>
</evidence>
<dbReference type="InterPro" id="IPR004563">
    <property type="entry name" value="Apolipo_AcylTrfase"/>
</dbReference>
<dbReference type="UniPathway" id="UPA00666"/>
<sequence length="536" mass="54907">MPSAIPTGTLERPAGSSAAAPAAVSRWRLGRQAAWRTLLAAVAGLLLLLAFPGSSLPWLAPLGPAALALAVSGQRARSGAWLGLVCGLAFFVPLLSWSGIFVGALPWLALAGAQAAYVALLGAASAATSRLPLWPLWAAALWVGQEALRGRFPFGGFPWGRLGLSQTEGPFLAFAAYGGVPLVGFAVALTGTLLAAAVLQLVRGGRRAAALAALGAVAVPALGGLAWLPLPGSSLAAGGPTRTVAVVQGDVPQPGLEFNERRRAVLDNHVTQTIGLAEAVAAGEQPQPDLVVWPENSSDIDPYRNADAARQISRAADAIGAPILVGAVVSGPGQFVSNTAIVWDPRTGPGDTYVKRHPVPFAEYIPFRDFFRLFSEHVDRVSRDFAAGDEVGLLDVGGARVADVICFEVVYDGLVHDAVSAGAGMVVVQTNNATFGYSAESEQQVAAARVRAVEFGRSVALASTSGISAVIAPDGSLAAASGLFEPTVFVEQIAQRDSSTLAERLGAGPEWLLGALGAGALLAVAVPGLRRRGAAG</sequence>
<comment type="catalytic activity">
    <reaction evidence="8">
        <text>N-terminal S-1,2-diacyl-sn-glyceryl-L-cysteinyl-[lipoprotein] + a glycerophospholipid = N-acyl-S-1,2-diacyl-sn-glyceryl-L-cysteinyl-[lipoprotein] + a 2-acyl-sn-glycero-3-phospholipid + H(+)</text>
        <dbReference type="Rhea" id="RHEA:48228"/>
        <dbReference type="Rhea" id="RHEA-COMP:14681"/>
        <dbReference type="Rhea" id="RHEA-COMP:14684"/>
        <dbReference type="ChEBI" id="CHEBI:15378"/>
        <dbReference type="ChEBI" id="CHEBI:136912"/>
        <dbReference type="ChEBI" id="CHEBI:140656"/>
        <dbReference type="ChEBI" id="CHEBI:140657"/>
        <dbReference type="ChEBI" id="CHEBI:140660"/>
        <dbReference type="EC" id="2.3.1.269"/>
    </reaction>
</comment>
<comment type="subcellular location">
    <subcellularLocation>
        <location evidence="1 8">Cell membrane</location>
        <topology evidence="1 8">Multi-pass membrane protein</topology>
    </subcellularLocation>
</comment>
<dbReference type="NCBIfam" id="TIGR00546">
    <property type="entry name" value="lnt"/>
    <property type="match status" value="1"/>
</dbReference>
<comment type="caution">
    <text evidence="8">Lacks conserved residue(s) required for the propagation of feature annotation.</text>
</comment>
<evidence type="ECO:0000313" key="11">
    <source>
        <dbReference type="Proteomes" id="UP000198507"/>
    </source>
</evidence>
<keyword evidence="5 8" id="KW-1133">Transmembrane helix</keyword>
<dbReference type="Gene3D" id="3.60.110.10">
    <property type="entry name" value="Carbon-nitrogen hydrolase"/>
    <property type="match status" value="1"/>
</dbReference>
<dbReference type="AlphaFoldDB" id="A0A1H9YRA2"/>
<keyword evidence="6 8" id="KW-0472">Membrane</keyword>
<keyword evidence="10" id="KW-0449">Lipoprotein</keyword>
<keyword evidence="4 8" id="KW-0812">Transmembrane</keyword>
<evidence type="ECO:0000256" key="6">
    <source>
        <dbReference type="ARBA" id="ARBA00023136"/>
    </source>
</evidence>
<comment type="pathway">
    <text evidence="8">Protein modification; lipoprotein biosynthesis (N-acyl transfer).</text>
</comment>
<dbReference type="CDD" id="cd07571">
    <property type="entry name" value="ALP_N-acyl_transferase"/>
    <property type="match status" value="1"/>
</dbReference>
<dbReference type="SUPFAM" id="SSF56317">
    <property type="entry name" value="Carbon-nitrogen hydrolase"/>
    <property type="match status" value="1"/>
</dbReference>
<keyword evidence="3 8" id="KW-0808">Transferase</keyword>
<evidence type="ECO:0000259" key="9">
    <source>
        <dbReference type="PROSITE" id="PS50263"/>
    </source>
</evidence>
<dbReference type="GO" id="GO:0016410">
    <property type="term" value="F:N-acyltransferase activity"/>
    <property type="evidence" value="ECO:0007669"/>
    <property type="project" value="UniProtKB-UniRule"/>
</dbReference>
<evidence type="ECO:0000313" key="10">
    <source>
        <dbReference type="EMBL" id="SES71673.1"/>
    </source>
</evidence>
<comment type="similarity">
    <text evidence="8">Belongs to the CN hydrolase family. Apolipoprotein N-acyltransferase subfamily.</text>
</comment>
<dbReference type="EMBL" id="FOIE01000001">
    <property type="protein sequence ID" value="SES71673.1"/>
    <property type="molecule type" value="Genomic_DNA"/>
</dbReference>
<feature type="transmembrane region" description="Helical" evidence="8">
    <location>
        <begin position="80"/>
        <end position="100"/>
    </location>
</feature>
<dbReference type="GO" id="GO:0042158">
    <property type="term" value="P:lipoprotein biosynthetic process"/>
    <property type="evidence" value="ECO:0007669"/>
    <property type="project" value="UniProtKB-UniRule"/>
</dbReference>
<dbReference type="Proteomes" id="UP000198507">
    <property type="component" value="Unassembled WGS sequence"/>
</dbReference>
<keyword evidence="11" id="KW-1185">Reference proteome</keyword>
<dbReference type="InterPro" id="IPR036526">
    <property type="entry name" value="C-N_Hydrolase_sf"/>
</dbReference>
<feature type="domain" description="CN hydrolase" evidence="9">
    <location>
        <begin position="247"/>
        <end position="498"/>
    </location>
</feature>
<feature type="transmembrane region" description="Helical" evidence="8">
    <location>
        <begin position="38"/>
        <end position="60"/>
    </location>
</feature>
<dbReference type="PANTHER" id="PTHR38686:SF1">
    <property type="entry name" value="APOLIPOPROTEIN N-ACYLTRANSFERASE"/>
    <property type="match status" value="1"/>
</dbReference>
<dbReference type="InterPro" id="IPR045378">
    <property type="entry name" value="LNT_N"/>
</dbReference>
<proteinExistence type="inferred from homology"/>
<evidence type="ECO:0000256" key="1">
    <source>
        <dbReference type="ARBA" id="ARBA00004651"/>
    </source>
</evidence>
<dbReference type="RefSeq" id="WP_091439691.1">
    <property type="nucleotide sequence ID" value="NZ_FOIE01000001.1"/>
</dbReference>
<evidence type="ECO:0000256" key="8">
    <source>
        <dbReference type="HAMAP-Rule" id="MF_01148"/>
    </source>
</evidence>
<keyword evidence="2 8" id="KW-1003">Cell membrane</keyword>
<accession>A0A1H9YRA2</accession>
<gene>
    <name evidence="8" type="primary">lnt</name>
    <name evidence="10" type="ORF">SAMN04488546_0244</name>
</gene>
<dbReference type="InterPro" id="IPR003010">
    <property type="entry name" value="C-N_Hydrolase"/>
</dbReference>
<evidence type="ECO:0000256" key="7">
    <source>
        <dbReference type="ARBA" id="ARBA00023315"/>
    </source>
</evidence>
<organism evidence="10 11">
    <name type="scientific">Geodermatophilus poikilotrophus</name>
    <dbReference type="NCBI Taxonomy" id="1333667"/>
    <lineage>
        <taxon>Bacteria</taxon>
        <taxon>Bacillati</taxon>
        <taxon>Actinomycetota</taxon>
        <taxon>Actinomycetes</taxon>
        <taxon>Geodermatophilales</taxon>
        <taxon>Geodermatophilaceae</taxon>
        <taxon>Geodermatophilus</taxon>
    </lineage>
</organism>